<feature type="compositionally biased region" description="Basic and acidic residues" evidence="1">
    <location>
        <begin position="786"/>
        <end position="795"/>
    </location>
</feature>
<feature type="region of interest" description="Disordered" evidence="1">
    <location>
        <begin position="78"/>
        <end position="162"/>
    </location>
</feature>
<organism evidence="4">
    <name type="scientific">Micromonas pusilla</name>
    <name type="common">Picoplanktonic green alga</name>
    <name type="synonym">Chromulina pusilla</name>
    <dbReference type="NCBI Taxonomy" id="38833"/>
    <lineage>
        <taxon>Eukaryota</taxon>
        <taxon>Viridiplantae</taxon>
        <taxon>Chlorophyta</taxon>
        <taxon>Mamiellophyceae</taxon>
        <taxon>Mamiellales</taxon>
        <taxon>Mamiellaceae</taxon>
        <taxon>Micromonas</taxon>
    </lineage>
</organism>
<dbReference type="GO" id="GO:0003677">
    <property type="term" value="F:DNA binding"/>
    <property type="evidence" value="ECO:0007669"/>
    <property type="project" value="InterPro"/>
</dbReference>
<evidence type="ECO:0000259" key="3">
    <source>
        <dbReference type="PROSITE" id="PS51011"/>
    </source>
</evidence>
<dbReference type="Pfam" id="PF01388">
    <property type="entry name" value="ARID"/>
    <property type="match status" value="1"/>
</dbReference>
<dbReference type="PANTHER" id="PTHR48125:SF12">
    <property type="entry name" value="AT HOOK TRANSCRIPTION FACTOR FAMILY-RELATED"/>
    <property type="match status" value="1"/>
</dbReference>
<feature type="region of interest" description="Disordered" evidence="1">
    <location>
        <begin position="487"/>
        <end position="513"/>
    </location>
</feature>
<dbReference type="Gene3D" id="1.10.150.60">
    <property type="entry name" value="ARID DNA-binding domain"/>
    <property type="match status" value="1"/>
</dbReference>
<feature type="compositionally biased region" description="Low complexity" evidence="1">
    <location>
        <begin position="188"/>
        <end position="198"/>
    </location>
</feature>
<feature type="compositionally biased region" description="Basic and acidic residues" evidence="1">
    <location>
        <begin position="680"/>
        <end position="700"/>
    </location>
</feature>
<proteinExistence type="predicted"/>
<feature type="region of interest" description="Disordered" evidence="1">
    <location>
        <begin position="786"/>
        <end position="838"/>
    </location>
</feature>
<feature type="compositionally biased region" description="Acidic residues" evidence="1">
    <location>
        <begin position="655"/>
        <end position="667"/>
    </location>
</feature>
<gene>
    <name evidence="4" type="ORF">MSP1401_LOCUS6860</name>
</gene>
<dbReference type="EMBL" id="HBEN01008289">
    <property type="protein sequence ID" value="CAD8441439.1"/>
    <property type="molecule type" value="Transcribed_RNA"/>
</dbReference>
<dbReference type="PROSITE" id="PS50982">
    <property type="entry name" value="MBD"/>
    <property type="match status" value="1"/>
</dbReference>
<feature type="compositionally biased region" description="Acidic residues" evidence="1">
    <location>
        <begin position="982"/>
        <end position="1001"/>
    </location>
</feature>
<protein>
    <recommendedName>
        <fullName evidence="5">ARID domain-containing protein</fullName>
    </recommendedName>
</protein>
<dbReference type="InterPro" id="IPR001739">
    <property type="entry name" value="Methyl_CpG_DNA-bd"/>
</dbReference>
<accession>A0A7S0D2C9</accession>
<feature type="compositionally biased region" description="Basic and acidic residues" evidence="1">
    <location>
        <begin position="26"/>
        <end position="42"/>
    </location>
</feature>
<feature type="region of interest" description="Disordered" evidence="1">
    <location>
        <begin position="1"/>
        <end position="43"/>
    </location>
</feature>
<feature type="domain" description="MBD" evidence="2">
    <location>
        <begin position="840"/>
        <end position="924"/>
    </location>
</feature>
<reference evidence="4" key="1">
    <citation type="submission" date="2021-01" db="EMBL/GenBank/DDBJ databases">
        <authorList>
            <person name="Corre E."/>
            <person name="Pelletier E."/>
            <person name="Niang G."/>
            <person name="Scheremetjew M."/>
            <person name="Finn R."/>
            <person name="Kale V."/>
            <person name="Holt S."/>
            <person name="Cochrane G."/>
            <person name="Meng A."/>
            <person name="Brown T."/>
            <person name="Cohen L."/>
        </authorList>
    </citation>
    <scope>NUCLEOTIDE SEQUENCE</scope>
    <source>
        <strain evidence="4">CCAC1681</strain>
    </source>
</reference>
<feature type="compositionally biased region" description="Polar residues" evidence="1">
    <location>
        <begin position="1"/>
        <end position="10"/>
    </location>
</feature>
<dbReference type="AlphaFoldDB" id="A0A7S0D2C9"/>
<dbReference type="InterPro" id="IPR036431">
    <property type="entry name" value="ARID_dom_sf"/>
</dbReference>
<evidence type="ECO:0008006" key="5">
    <source>
        <dbReference type="Google" id="ProtNLM"/>
    </source>
</evidence>
<feature type="compositionally biased region" description="Basic and acidic residues" evidence="1">
    <location>
        <begin position="79"/>
        <end position="93"/>
    </location>
</feature>
<dbReference type="SMART" id="SM00501">
    <property type="entry name" value="BRIGHT"/>
    <property type="match status" value="1"/>
</dbReference>
<feature type="domain" description="ARID" evidence="3">
    <location>
        <begin position="251"/>
        <end position="344"/>
    </location>
</feature>
<dbReference type="PROSITE" id="PS51011">
    <property type="entry name" value="ARID"/>
    <property type="match status" value="1"/>
</dbReference>
<evidence type="ECO:0000256" key="1">
    <source>
        <dbReference type="SAM" id="MobiDB-lite"/>
    </source>
</evidence>
<feature type="compositionally biased region" description="Basic and acidic residues" evidence="1">
    <location>
        <begin position="361"/>
        <end position="388"/>
    </location>
</feature>
<evidence type="ECO:0000259" key="2">
    <source>
        <dbReference type="PROSITE" id="PS50982"/>
    </source>
</evidence>
<dbReference type="PANTHER" id="PTHR48125">
    <property type="entry name" value="LP07818P1"/>
    <property type="match status" value="1"/>
</dbReference>
<evidence type="ECO:0000313" key="4">
    <source>
        <dbReference type="EMBL" id="CAD8441439.1"/>
    </source>
</evidence>
<feature type="compositionally biased region" description="Basic and acidic residues" evidence="1">
    <location>
        <begin position="487"/>
        <end position="500"/>
    </location>
</feature>
<feature type="region of interest" description="Disordered" evidence="1">
    <location>
        <begin position="963"/>
        <end position="1024"/>
    </location>
</feature>
<feature type="compositionally biased region" description="Low complexity" evidence="1">
    <location>
        <begin position="759"/>
        <end position="774"/>
    </location>
</feature>
<dbReference type="InterPro" id="IPR001606">
    <property type="entry name" value="ARID_dom"/>
</dbReference>
<dbReference type="SUPFAM" id="SSF46774">
    <property type="entry name" value="ARID-like"/>
    <property type="match status" value="1"/>
</dbReference>
<sequence length="1024" mass="109774">MSDKPTTWSAVEQIAPEPRARTASPPREDVSEARRGAQRHSEVSAIIANANRDLARKASALSASLAAMDEAASIAAHNTRVDAGRGEAPREDGVQAQPDTPPEKIDAAHAGSPEDAGAPAPVDPTADARTVASVAEENRASASEVPPSEEGHTGRGHRQKKRRLMADGSLALEPSQIDARTMFVAEPAPRSARPAKPAKQAKHAKPWDQHGYVPAPSYARPRTFAVSTAAPPAPSRPALLGASKPVPAAAIPSRATFFASVEAFLTRRDGRRPKTPVFNKAELDLHVVFCEVQALGGYDAVTRDKRWKRVCEALGRDLSTATSAGHSMRILYEKFLLDFEVHLAGESGDRTLGNAAVSIEARKESHRGRSPDGKPALNEERDERKTASDDEDVDDATLEKLRLALRRQKAELESRLLDQERRERLDVRRSGTTKAASWRFEGAWLSFGNACPLFDASRAYFARELPDLETEKPRWAQCQLCAGWRDLGDPGTRKSRDPKRQMPRSARARARLEREGVGIAASEGGWRPGLRLGSSLPGFVEVERQVTAADLARAAKVAADATPAAAANRDGASAVDALALAATAIVTEVPPDRGFRDMAGSLESMAAAAMAGVAEEDRDMFDTEEAKGAMHDAFHRVVTAVVRQFAEHRVPVDPEGSEEDDDEDEAHAEDVADTPGGPLEKLEDGAERGAPEDGSEKEQAAKGPAIGFAPGILDLREGDEKAHAAASADAQTARVMAAMMRVAPAERKAPETKPPPAAPEATRAPAPQPAAAAKPRLKFVIKRPAMRDPAKDAPEPRIAVDASGPSTNPEPRRYANDGGATEPEPEPSKPPAVPGNRNPPEELCACVPPVPEGWSRWEAIRKKPNANGTWAADCYYRTPAGPMGTWKTFILRSEEEICQFLKADAAQSDSVFGGLTMEFFNCKPFTRKNLVRRTATGADPFATAGPVTHKWRAELVAPLVEERAATEPAPAPAPADAPREDSGDDSSLGDDSGDEADEVLEDIAPTDSEDEDAAIARVEEGPLW</sequence>
<name>A0A7S0D2C9_MICPS</name>
<feature type="region of interest" description="Disordered" evidence="1">
    <location>
        <begin position="648"/>
        <end position="710"/>
    </location>
</feature>
<feature type="region of interest" description="Disordered" evidence="1">
    <location>
        <begin position="361"/>
        <end position="393"/>
    </location>
</feature>
<dbReference type="CDD" id="cd16100">
    <property type="entry name" value="ARID"/>
    <property type="match status" value="1"/>
</dbReference>
<feature type="region of interest" description="Disordered" evidence="1">
    <location>
        <begin position="188"/>
        <end position="212"/>
    </location>
</feature>
<dbReference type="SMART" id="SM01014">
    <property type="entry name" value="ARID"/>
    <property type="match status" value="1"/>
</dbReference>
<feature type="region of interest" description="Disordered" evidence="1">
    <location>
        <begin position="744"/>
        <end position="774"/>
    </location>
</feature>